<gene>
    <name evidence="1" type="ORF">ACFFTR_20845</name>
</gene>
<evidence type="ECO:0000313" key="1">
    <source>
        <dbReference type="EMBL" id="MFB9445532.1"/>
    </source>
</evidence>
<accession>A0ABV5M9I7</accession>
<evidence type="ECO:0000313" key="2">
    <source>
        <dbReference type="Proteomes" id="UP001589608"/>
    </source>
</evidence>
<dbReference type="RefSeq" id="WP_223103881.1">
    <property type="nucleotide sequence ID" value="NZ_CP061913.1"/>
</dbReference>
<comment type="caution">
    <text evidence="1">The sequence shown here is derived from an EMBL/GenBank/DDBJ whole genome shotgun (WGS) entry which is preliminary data.</text>
</comment>
<protein>
    <submittedName>
        <fullName evidence="1">Uncharacterized protein</fullName>
    </submittedName>
</protein>
<name>A0ABV5M9I7_9ACTN</name>
<sequence>MIDLEELPWCAFVGSSGLTRQALDRRSDRDHRQAPDSGVFGPEREWERAALVLEADIWAARHCQVADTTTLRERADQLLRACHNDEHVQISRWRT</sequence>
<keyword evidence="2" id="KW-1185">Reference proteome</keyword>
<dbReference type="Proteomes" id="UP001589608">
    <property type="component" value="Unassembled WGS sequence"/>
</dbReference>
<organism evidence="1 2">
    <name type="scientific">Dactylosporangium vinaceum</name>
    <dbReference type="NCBI Taxonomy" id="53362"/>
    <lineage>
        <taxon>Bacteria</taxon>
        <taxon>Bacillati</taxon>
        <taxon>Actinomycetota</taxon>
        <taxon>Actinomycetes</taxon>
        <taxon>Micromonosporales</taxon>
        <taxon>Micromonosporaceae</taxon>
        <taxon>Dactylosporangium</taxon>
    </lineage>
</organism>
<dbReference type="EMBL" id="JBHMCA010000042">
    <property type="protein sequence ID" value="MFB9445532.1"/>
    <property type="molecule type" value="Genomic_DNA"/>
</dbReference>
<reference evidence="1 2" key="1">
    <citation type="submission" date="2024-09" db="EMBL/GenBank/DDBJ databases">
        <authorList>
            <person name="Sun Q."/>
            <person name="Mori K."/>
        </authorList>
    </citation>
    <scope>NUCLEOTIDE SEQUENCE [LARGE SCALE GENOMIC DNA]</scope>
    <source>
        <strain evidence="1 2">JCM 3307</strain>
    </source>
</reference>
<proteinExistence type="predicted"/>